<accession>A0A0A6PE88</accession>
<organism evidence="1 2">
    <name type="scientific">Candidatus Thiomargarita nelsonii</name>
    <dbReference type="NCBI Taxonomy" id="1003181"/>
    <lineage>
        <taxon>Bacteria</taxon>
        <taxon>Pseudomonadati</taxon>
        <taxon>Pseudomonadota</taxon>
        <taxon>Gammaproteobacteria</taxon>
        <taxon>Thiotrichales</taxon>
        <taxon>Thiotrichaceae</taxon>
        <taxon>Thiomargarita</taxon>
    </lineage>
</organism>
<proteinExistence type="predicted"/>
<comment type="caution">
    <text evidence="1">The sequence shown here is derived from an EMBL/GenBank/DDBJ whole genome shotgun (WGS) entry which is preliminary data.</text>
</comment>
<sequence>MSTDLWIAIEMPSGDLLFMTAEPFEPFSLTPQVFRKSVKNTSALYHLLTFELPPDLGGKYTFYAVYVKEGKNPVTDSFLVLLSYIGIAETTLSNR</sequence>
<gene>
    <name evidence="1" type="ORF">PN36_11850</name>
</gene>
<evidence type="ECO:0000313" key="2">
    <source>
        <dbReference type="Proteomes" id="UP000030428"/>
    </source>
</evidence>
<keyword evidence="2" id="KW-1185">Reference proteome</keyword>
<protein>
    <submittedName>
        <fullName evidence="1">Uncharacterized protein</fullName>
    </submittedName>
</protein>
<reference evidence="1 2" key="1">
    <citation type="journal article" date="2016" name="Front. Microbiol.">
        <title>Single-Cell (Meta-)Genomics of a Dimorphic Candidatus Thiomargarita nelsonii Reveals Genomic Plasticity.</title>
        <authorList>
            <person name="Flood B.E."/>
            <person name="Fliss P."/>
            <person name="Jones D.S."/>
            <person name="Dick G.J."/>
            <person name="Jain S."/>
            <person name="Kaster A.K."/>
            <person name="Winkel M."/>
            <person name="Mussmann M."/>
            <person name="Bailey J."/>
        </authorList>
    </citation>
    <scope>NUCLEOTIDE SEQUENCE [LARGE SCALE GENOMIC DNA]</scope>
    <source>
        <strain evidence="1">Hydrate Ridge</strain>
    </source>
</reference>
<evidence type="ECO:0000313" key="1">
    <source>
        <dbReference type="EMBL" id="KHD09065.2"/>
    </source>
</evidence>
<dbReference type="EMBL" id="JSZA02000036">
    <property type="protein sequence ID" value="KHD09065.2"/>
    <property type="molecule type" value="Genomic_DNA"/>
</dbReference>
<dbReference type="AlphaFoldDB" id="A0A0A6PE88"/>
<name>A0A0A6PE88_9GAMM</name>
<dbReference type="Proteomes" id="UP000030428">
    <property type="component" value="Unassembled WGS sequence"/>
</dbReference>